<organism evidence="16 17">
    <name type="scientific">Pythium insidiosum</name>
    <name type="common">Pythiosis disease agent</name>
    <dbReference type="NCBI Taxonomy" id="114742"/>
    <lineage>
        <taxon>Eukaryota</taxon>
        <taxon>Sar</taxon>
        <taxon>Stramenopiles</taxon>
        <taxon>Oomycota</taxon>
        <taxon>Peronosporomycetes</taxon>
        <taxon>Pythiales</taxon>
        <taxon>Pythiaceae</taxon>
        <taxon>Pythium</taxon>
    </lineage>
</organism>
<keyword evidence="7" id="KW-0822">Tryptophan biosynthesis</keyword>
<dbReference type="SUPFAM" id="SSF52540">
    <property type="entry name" value="P-loop containing nucleoside triphosphate hydrolases"/>
    <property type="match status" value="3"/>
</dbReference>
<dbReference type="CDD" id="cd04724">
    <property type="entry name" value="Tryptophan_synthase_alpha"/>
    <property type="match status" value="1"/>
</dbReference>
<evidence type="ECO:0000313" key="17">
    <source>
        <dbReference type="Proteomes" id="UP001209570"/>
    </source>
</evidence>
<dbReference type="InterPro" id="IPR004600">
    <property type="entry name" value="TFIIH_Tfb4/GTF2H3"/>
</dbReference>
<dbReference type="InterPro" id="IPR002028">
    <property type="entry name" value="Trp_synthase_suA"/>
</dbReference>
<dbReference type="Gene3D" id="3.20.20.70">
    <property type="entry name" value="Aldolase class I"/>
    <property type="match status" value="1"/>
</dbReference>
<keyword evidence="12" id="KW-0862">Zinc</keyword>
<comment type="function">
    <text evidence="1">The alpha subunit is responsible for the aldol cleavage of indoleglycerol phosphate to indole and glyceraldehyde 3-phosphate.</text>
</comment>
<evidence type="ECO:0000256" key="7">
    <source>
        <dbReference type="ARBA" id="ARBA00022822"/>
    </source>
</evidence>
<evidence type="ECO:0000256" key="4">
    <source>
        <dbReference type="ARBA" id="ARBA00012043"/>
    </source>
</evidence>
<keyword evidence="12" id="KW-0234">DNA repair</keyword>
<dbReference type="GO" id="GO:0004834">
    <property type="term" value="F:tryptophan synthase activity"/>
    <property type="evidence" value="ECO:0007669"/>
    <property type="project" value="UniProtKB-EC"/>
</dbReference>
<dbReference type="SUPFAM" id="SSF51366">
    <property type="entry name" value="Ribulose-phoshate binding barrel"/>
    <property type="match status" value="1"/>
</dbReference>
<dbReference type="Gene3D" id="3.40.50.300">
    <property type="entry name" value="P-loop containing nucleotide triphosphate hydrolases"/>
    <property type="match status" value="3"/>
</dbReference>
<comment type="catalytic activity">
    <reaction evidence="11">
        <text>(1S,2R)-1-C-(indol-3-yl)glycerol 3-phosphate + L-serine = D-glyceraldehyde 3-phosphate + L-tryptophan + H2O</text>
        <dbReference type="Rhea" id="RHEA:10532"/>
        <dbReference type="ChEBI" id="CHEBI:15377"/>
        <dbReference type="ChEBI" id="CHEBI:33384"/>
        <dbReference type="ChEBI" id="CHEBI:57912"/>
        <dbReference type="ChEBI" id="CHEBI:58866"/>
        <dbReference type="ChEBI" id="CHEBI:59776"/>
        <dbReference type="EC" id="4.2.1.20"/>
    </reaction>
</comment>
<keyword evidence="12" id="KW-0805">Transcription regulation</keyword>
<proteinExistence type="inferred from homology"/>
<comment type="pathway">
    <text evidence="2">Amino-acid biosynthesis; L-tryptophan biosynthesis; L-tryptophan from chorismate: step 5/5.</text>
</comment>
<dbReference type="InterPro" id="IPR027417">
    <property type="entry name" value="P-loop_NTPase"/>
</dbReference>
<gene>
    <name evidence="16" type="ORF">P43SY_010078</name>
</gene>
<evidence type="ECO:0000256" key="11">
    <source>
        <dbReference type="ARBA" id="ARBA00049047"/>
    </source>
</evidence>
<dbReference type="GO" id="GO:0005524">
    <property type="term" value="F:ATP binding"/>
    <property type="evidence" value="ECO:0007669"/>
    <property type="project" value="UniProtKB-KW"/>
</dbReference>
<evidence type="ECO:0000313" key="16">
    <source>
        <dbReference type="EMBL" id="KAJ0406022.1"/>
    </source>
</evidence>
<evidence type="ECO:0000256" key="6">
    <source>
        <dbReference type="ARBA" id="ARBA00022741"/>
    </source>
</evidence>
<dbReference type="CDD" id="cd00009">
    <property type="entry name" value="AAA"/>
    <property type="match status" value="3"/>
</dbReference>
<dbReference type="PRINTS" id="PR00819">
    <property type="entry name" value="CBXCFQXSUPER"/>
</dbReference>
<dbReference type="PANTHER" id="PTHR43392">
    <property type="entry name" value="AAA-TYPE ATPASE FAMILY PROTEIN / ANKYRIN REPEAT FAMILY PROTEIN"/>
    <property type="match status" value="1"/>
</dbReference>
<keyword evidence="13" id="KW-0175">Coiled coil</keyword>
<dbReference type="Pfam" id="PF03850">
    <property type="entry name" value="Tfb4"/>
    <property type="match status" value="1"/>
</dbReference>
<evidence type="ECO:0000256" key="14">
    <source>
        <dbReference type="SAM" id="MobiDB-lite"/>
    </source>
</evidence>
<dbReference type="InterPro" id="IPR036465">
    <property type="entry name" value="vWFA_dom_sf"/>
</dbReference>
<dbReference type="InterPro" id="IPR003959">
    <property type="entry name" value="ATPase_AAA_core"/>
</dbReference>
<keyword evidence="12" id="KW-0539">Nucleus</keyword>
<evidence type="ECO:0000259" key="15">
    <source>
        <dbReference type="SMART" id="SM00382"/>
    </source>
</evidence>
<sequence>MPVEQRWQQLKADHGCTSDAMDKLLKMVGLRQVKRFAINMFKNALAFQSMSAAKRKKNVMTLNYCFTGNPGTGKTTVAKLFAELLHDSGMRRMNTAELCTAQELKDGTPKEFRDKIQKAMGGVVFIDEAYELDPMSDPKGRPIVAELLVAAEDKRHDLSVIIAGYEDDIQKKLYAYNDGLRSRFIEVPFDDFDEADLLVIWNGLLEEREWTNDDNVATIACRRLARGAGRKGFGNARAARQLFERATAEAMAREDFNGLTEIRAIDVVGERPTKNLKLQQALVELDSKIGWKRIKQRVRELIDLCDANYERELSGVDVVPVILNRLFLGNPGTGKTTCAGIYGRLLKHLGFLSNGEVVKKTASDFVGQYIGQSQTKTTEILQQSKGKVLIIDEAYNLNDSMYGKQVLDVLVEKVQGGDFDDIAVILVGYESQMKEMLRTQNPGLARRFPIEYAFYFDDYSDQELLDILSAICVRKNVDCPLDVTEAVIHQLSRQRHQANFGNAGAVEMIIKNAMANATKRPLDGTTIKIEMQDIENEVLRRSKDESGADAVEVVEEDPLVLLDGLYRMDSIKDELRRLRTRIKVAQAEGDETPDIGHFVFRGSPGTGKTTVARVMGKILYRMGLLGTDRVVETSGLAMTGEYLGQTKKKVNDQLGQARGGILFIDEAYELGKGMYGEEAMTTLVAAMTDPMYRGMVIIIAGYPADLNEMLDRNAGLKSRFTRFLDFVDWTTEDCIEFTMGRCKAEGYRFAPDAALCLEHLFGQLRELEGFGNGRDVGKVWDYLLENRAQRVAENPELERVITLGDAEATSVTMLTGRKPPLAQSLCRPTPIDGVPQADDPAEGKRPPRSSETQEHDECKKEDEEEKGLLPPSFDRWSSVARDPDVSEEVWQELEQVWQELERAKEAFEQMLRDLKDAEDQRVRDEAKRKLEASIAVQVKLRRIGLCPMGFAHAVPHHVENPNEGLLVLVIDTNPEHWFPSAKHQNAQTQAFQQVIASALVFVNSYLLLHRSNRIVIIAAHAGRSLMLYPDPDQSDTSGLAEQSMVVTAKVTQKLQALSQTPVDPSTPQPTAIAASISRALCFINRAIADQSELRPRILVLQKSPDVSAHYISVMNGIFSAQKKGVAVDACILAREHSSFLQQAAYLTGGIYYKPNDANSLLQYLTSIYLPDPSMRKLLKLPTQDSVDFRAMCFCHQKVISTAFVCPVCLSLFCEFKPICATCGIRSRIHPSKKLPPKKKLKQSIDQVFSAAKATKKPAFITFTACGFKTKADTVEIMLALQRGGANIIELGIPYSDPQADGPTIQKAHQVGVDQGITLHDVLATVKEARAKGLLVPVVLMGYYNNILQYGEGKVCADAKEAGADGFIIVDLPPEEARFLSDEAKKHGLSYIPLVSPTTTEVRMKQIASVAHGFVYCVSLTGVTGERSELPPNLDSFMAKIRANISLPLALGFGLSTREHFVQAGELADGVVMGSKVIKVIEASPSDTASRAANVEAFCKSIVYA</sequence>
<feature type="compositionally biased region" description="Basic and acidic residues" evidence="14">
    <location>
        <begin position="851"/>
        <end position="861"/>
    </location>
</feature>
<dbReference type="InterPro" id="IPR050773">
    <property type="entry name" value="CbxX/CfxQ_RuBisCO_ESX"/>
</dbReference>
<dbReference type="InterPro" id="IPR003593">
    <property type="entry name" value="AAA+_ATPase"/>
</dbReference>
<reference evidence="16" key="1">
    <citation type="submission" date="2021-12" db="EMBL/GenBank/DDBJ databases">
        <title>Prjna785345.</title>
        <authorList>
            <person name="Rujirawat T."/>
            <person name="Krajaejun T."/>
        </authorList>
    </citation>
    <scope>NUCLEOTIDE SEQUENCE</scope>
    <source>
        <strain evidence="16">Pi057C3</strain>
    </source>
</reference>
<keyword evidence="6" id="KW-0547">Nucleotide-binding</keyword>
<name>A0AAD5LMA9_PYTIN</name>
<dbReference type="EMBL" id="JAKCXM010000037">
    <property type="protein sequence ID" value="KAJ0406022.1"/>
    <property type="molecule type" value="Genomic_DNA"/>
</dbReference>
<dbReference type="HAMAP" id="MF_00131">
    <property type="entry name" value="Trp_synth_alpha"/>
    <property type="match status" value="1"/>
</dbReference>
<keyword evidence="12" id="KW-0227">DNA damage</keyword>
<evidence type="ECO:0000256" key="13">
    <source>
        <dbReference type="SAM" id="Coils"/>
    </source>
</evidence>
<evidence type="ECO:0000256" key="5">
    <source>
        <dbReference type="ARBA" id="ARBA00022605"/>
    </source>
</evidence>
<keyword evidence="12" id="KW-0479">Metal-binding</keyword>
<evidence type="ECO:0000256" key="9">
    <source>
        <dbReference type="ARBA" id="ARBA00023141"/>
    </source>
</evidence>
<evidence type="ECO:0000256" key="10">
    <source>
        <dbReference type="ARBA" id="ARBA00023239"/>
    </source>
</evidence>
<dbReference type="PANTHER" id="PTHR43392:SF2">
    <property type="entry name" value="AAA-TYPE ATPASE FAMILY PROTEIN _ ANKYRIN REPEAT FAMILY PROTEIN"/>
    <property type="match status" value="1"/>
</dbReference>
<protein>
    <recommendedName>
        <fullName evidence="4">tryptophan synthase</fullName>
        <ecNumber evidence="4">4.2.1.20</ecNumber>
    </recommendedName>
</protein>
<dbReference type="GO" id="GO:0005675">
    <property type="term" value="C:transcription factor TFIIH holo complex"/>
    <property type="evidence" value="ECO:0007669"/>
    <property type="project" value="UniProtKB-UniRule"/>
</dbReference>
<evidence type="ECO:0000256" key="12">
    <source>
        <dbReference type="RuleBase" id="RU368090"/>
    </source>
</evidence>
<feature type="domain" description="AAA+ ATPase" evidence="15">
    <location>
        <begin position="60"/>
        <end position="190"/>
    </location>
</feature>
<dbReference type="Gene3D" id="3.40.50.410">
    <property type="entry name" value="von Willebrand factor, type A domain"/>
    <property type="match status" value="1"/>
</dbReference>
<keyword evidence="9" id="KW-0057">Aromatic amino acid biosynthesis</keyword>
<feature type="region of interest" description="Disordered" evidence="14">
    <location>
        <begin position="819"/>
        <end position="881"/>
    </location>
</feature>
<comment type="similarity">
    <text evidence="12">Belongs to the TFB4 family.</text>
</comment>
<keyword evidence="5" id="KW-0028">Amino-acid biosynthesis</keyword>
<dbReference type="EC" id="4.2.1.20" evidence="4"/>
<dbReference type="Pfam" id="PF00004">
    <property type="entry name" value="AAA"/>
    <property type="match status" value="3"/>
</dbReference>
<keyword evidence="17" id="KW-1185">Reference proteome</keyword>
<dbReference type="GO" id="GO:0006289">
    <property type="term" value="P:nucleotide-excision repair"/>
    <property type="evidence" value="ECO:0007669"/>
    <property type="project" value="UniProtKB-UniRule"/>
</dbReference>
<evidence type="ECO:0000256" key="8">
    <source>
        <dbReference type="ARBA" id="ARBA00022840"/>
    </source>
</evidence>
<keyword evidence="8" id="KW-0067">ATP-binding</keyword>
<evidence type="ECO:0000256" key="1">
    <source>
        <dbReference type="ARBA" id="ARBA00003365"/>
    </source>
</evidence>
<dbReference type="GO" id="GO:0016887">
    <property type="term" value="F:ATP hydrolysis activity"/>
    <property type="evidence" value="ECO:0007669"/>
    <property type="project" value="InterPro"/>
</dbReference>
<feature type="coiled-coil region" evidence="13">
    <location>
        <begin position="897"/>
        <end position="927"/>
    </location>
</feature>
<dbReference type="InterPro" id="IPR000641">
    <property type="entry name" value="CbxX/CfxQ"/>
</dbReference>
<keyword evidence="12" id="KW-0804">Transcription</keyword>
<dbReference type="Pfam" id="PF00290">
    <property type="entry name" value="Trp_syntA"/>
    <property type="match status" value="1"/>
</dbReference>
<dbReference type="GO" id="GO:0006355">
    <property type="term" value="P:regulation of DNA-templated transcription"/>
    <property type="evidence" value="ECO:0007669"/>
    <property type="project" value="InterPro"/>
</dbReference>
<accession>A0AAD5LMA9</accession>
<dbReference type="InterPro" id="IPR011060">
    <property type="entry name" value="RibuloseP-bd_barrel"/>
</dbReference>
<keyword evidence="10" id="KW-0456">Lyase</keyword>
<dbReference type="Proteomes" id="UP001209570">
    <property type="component" value="Unassembled WGS sequence"/>
</dbReference>
<dbReference type="NCBIfam" id="TIGR00262">
    <property type="entry name" value="trpA"/>
    <property type="match status" value="1"/>
</dbReference>
<dbReference type="InterPro" id="IPR013785">
    <property type="entry name" value="Aldolase_TIM"/>
</dbReference>
<evidence type="ECO:0000256" key="3">
    <source>
        <dbReference type="ARBA" id="ARBA00010378"/>
    </source>
</evidence>
<evidence type="ECO:0000256" key="2">
    <source>
        <dbReference type="ARBA" id="ARBA00004733"/>
    </source>
</evidence>
<dbReference type="FunFam" id="3.40.50.300:FF:000216">
    <property type="entry name" value="Type VII secretion ATPase EccA"/>
    <property type="match status" value="2"/>
</dbReference>
<keyword evidence="12" id="KW-0863">Zinc-finger</keyword>
<feature type="domain" description="AAA+ ATPase" evidence="15">
    <location>
        <begin position="321"/>
        <end position="460"/>
    </location>
</feature>
<dbReference type="FunFam" id="3.20.20.70:FF:000037">
    <property type="entry name" value="Tryptophan synthase alpha chain"/>
    <property type="match status" value="1"/>
</dbReference>
<comment type="caution">
    <text evidence="16">The sequence shown here is derived from an EMBL/GenBank/DDBJ whole genome shotgun (WGS) entry which is preliminary data.</text>
</comment>
<comment type="similarity">
    <text evidence="3">Belongs to the CbxX/CfxQ family.</text>
</comment>
<dbReference type="Gene3D" id="1.10.8.60">
    <property type="match status" value="3"/>
</dbReference>
<feature type="domain" description="AAA+ ATPase" evidence="15">
    <location>
        <begin position="594"/>
        <end position="714"/>
    </location>
</feature>
<dbReference type="SMART" id="SM00382">
    <property type="entry name" value="AAA"/>
    <property type="match status" value="3"/>
</dbReference>
<comment type="subcellular location">
    <subcellularLocation>
        <location evidence="12">Nucleus</location>
    </subcellularLocation>
</comment>
<dbReference type="GO" id="GO:0000439">
    <property type="term" value="C:transcription factor TFIIH core complex"/>
    <property type="evidence" value="ECO:0007669"/>
    <property type="project" value="UniProtKB-UniRule"/>
</dbReference>
<dbReference type="GO" id="GO:0008270">
    <property type="term" value="F:zinc ion binding"/>
    <property type="evidence" value="ECO:0007669"/>
    <property type="project" value="UniProtKB-KW"/>
</dbReference>